<dbReference type="PROSITE" id="PS50088">
    <property type="entry name" value="ANK_REPEAT"/>
    <property type="match status" value="4"/>
</dbReference>
<dbReference type="EMBL" id="JH815997">
    <property type="protein sequence ID" value="EKC39158.1"/>
    <property type="molecule type" value="Genomic_DNA"/>
</dbReference>
<dbReference type="SMART" id="SM00291">
    <property type="entry name" value="ZnF_ZZ"/>
    <property type="match status" value="1"/>
</dbReference>
<dbReference type="InterPro" id="IPR010606">
    <property type="entry name" value="Mib_Herc2"/>
</dbReference>
<dbReference type="SUPFAM" id="SSF48403">
    <property type="entry name" value="Ankyrin repeat"/>
    <property type="match status" value="1"/>
</dbReference>
<keyword evidence="9" id="KW-0863">Zinc-finger</keyword>
<name>K1QZS0_MAGGI</name>
<dbReference type="Pfam" id="PF12796">
    <property type="entry name" value="Ank_2"/>
    <property type="match status" value="2"/>
</dbReference>
<dbReference type="PANTHER" id="PTHR24202:SF4">
    <property type="entry name" value="E3 UBIQUITIN-PROTEIN LIGASE MIB2-RELATED"/>
    <property type="match status" value="1"/>
</dbReference>
<reference evidence="12" key="1">
    <citation type="journal article" date="2012" name="Nature">
        <title>The oyster genome reveals stress adaptation and complexity of shell formation.</title>
        <authorList>
            <person name="Zhang G."/>
            <person name="Fang X."/>
            <person name="Guo X."/>
            <person name="Li L."/>
            <person name="Luo R."/>
            <person name="Xu F."/>
            <person name="Yang P."/>
            <person name="Zhang L."/>
            <person name="Wang X."/>
            <person name="Qi H."/>
            <person name="Xiong Z."/>
            <person name="Que H."/>
            <person name="Xie Y."/>
            <person name="Holland P.W."/>
            <person name="Paps J."/>
            <person name="Zhu Y."/>
            <person name="Wu F."/>
            <person name="Chen Y."/>
            <person name="Wang J."/>
            <person name="Peng C."/>
            <person name="Meng J."/>
            <person name="Yang L."/>
            <person name="Liu J."/>
            <person name="Wen B."/>
            <person name="Zhang N."/>
            <person name="Huang Z."/>
            <person name="Zhu Q."/>
            <person name="Feng Y."/>
            <person name="Mount A."/>
            <person name="Hedgecock D."/>
            <person name="Xu Z."/>
            <person name="Liu Y."/>
            <person name="Domazet-Loso T."/>
            <person name="Du Y."/>
            <person name="Sun X."/>
            <person name="Zhang S."/>
            <person name="Liu B."/>
            <person name="Cheng P."/>
            <person name="Jiang X."/>
            <person name="Li J."/>
            <person name="Fan D."/>
            <person name="Wang W."/>
            <person name="Fu W."/>
            <person name="Wang T."/>
            <person name="Wang B."/>
            <person name="Zhang J."/>
            <person name="Peng Z."/>
            <person name="Li Y."/>
            <person name="Li N."/>
            <person name="Wang J."/>
            <person name="Chen M."/>
            <person name="He Y."/>
            <person name="Tan F."/>
            <person name="Song X."/>
            <person name="Zheng Q."/>
            <person name="Huang R."/>
            <person name="Yang H."/>
            <person name="Du X."/>
            <person name="Chen L."/>
            <person name="Yang M."/>
            <person name="Gaffney P.M."/>
            <person name="Wang S."/>
            <person name="Luo L."/>
            <person name="She Z."/>
            <person name="Ming Y."/>
            <person name="Huang W."/>
            <person name="Zhang S."/>
            <person name="Huang B."/>
            <person name="Zhang Y."/>
            <person name="Qu T."/>
            <person name="Ni P."/>
            <person name="Miao G."/>
            <person name="Wang J."/>
            <person name="Wang Q."/>
            <person name="Steinberg C.E."/>
            <person name="Wang H."/>
            <person name="Li N."/>
            <person name="Qian L."/>
            <person name="Zhang G."/>
            <person name="Li Y."/>
            <person name="Yang H."/>
            <person name="Liu X."/>
            <person name="Wang J."/>
            <person name="Yin Y."/>
            <person name="Wang J."/>
        </authorList>
    </citation>
    <scope>NUCLEOTIDE SEQUENCE [LARGE SCALE GENOMIC DNA]</scope>
    <source>
        <strain evidence="12">05x7-T-G4-1.051#20</strain>
    </source>
</reference>
<dbReference type="SUPFAM" id="SSF57850">
    <property type="entry name" value="RING/U-box"/>
    <property type="match status" value="1"/>
</dbReference>
<evidence type="ECO:0000256" key="8">
    <source>
        <dbReference type="ARBA" id="ARBA00022737"/>
    </source>
</evidence>
<dbReference type="InterPro" id="IPR000433">
    <property type="entry name" value="Znf_ZZ"/>
</dbReference>
<dbReference type="PROSITE" id="PS50297">
    <property type="entry name" value="ANK_REP_REGION"/>
    <property type="match status" value="3"/>
</dbReference>
<keyword evidence="11" id="KW-0862">Zinc</keyword>
<dbReference type="Gene3D" id="3.30.60.90">
    <property type="match status" value="1"/>
</dbReference>
<dbReference type="InterPro" id="IPR036770">
    <property type="entry name" value="Ankyrin_rpt-contain_sf"/>
</dbReference>
<evidence type="ECO:0000256" key="6">
    <source>
        <dbReference type="ARBA" id="ARBA00022679"/>
    </source>
</evidence>
<evidence type="ECO:0000256" key="3">
    <source>
        <dbReference type="ARBA" id="ARBA00004906"/>
    </source>
</evidence>
<dbReference type="AlphaFoldDB" id="K1QZS0"/>
<dbReference type="PROSITE" id="PS50135">
    <property type="entry name" value="ZF_ZZ_2"/>
    <property type="match status" value="1"/>
</dbReference>
<sequence length="1152" mass="127393">MKPTIFGILVTALISSVISKSVETRESMTSLEKECWEHCSTEYTNCKLFYGCRKLPSGEFNKDCPFDCVKWPANLQKGLYSYGQIKPGTRVVRGPDWASKKQDNGEGFLGTIIFVPKAGSSDNQVTVIWDSGRELRYRAGHNGKYDLRVYDCAPAGIVHDGVTCNECKDSPLKGMRWKCSNCSGVNLCSLCYMSDKHDVNHGFERVDTSTSPVLPVPPRSKSKSIPAKGLFPGAEVIRGPHWKWKNDDGGEGDMGMIKDVVTWDKKYHRGGVSVVWKSDNTPKTYRVGGEGCVDVIYTRVKGTASGRVYYPDHLPVVDVVNPGQILFKPGDKVRVNLALDNFKRLQEDNADGWKDSMKECIGELGTIVQMLFQGKSCRVQYMNGKIENINRAALTRVHTFTQGEAVTILSDSTKVKELQDGHGGWNDDMKTGQGQKCYGVWGGDPGALGKNGRIVRIDQDGDIRIKVEDKTWIFSPVCINPMDNQAVAKEIPAIPPAECVDSDVDSDVADTQSNDVAEAIAQLYVDMLRGMPGHSEGAIDQKIEGKTALQIACYEGYVDIVRFLLQNKANPDLKDSEEDSPLHYSAFGVEHQTMVELLKAGANANIVNKGKQTPLHIAVGKKSPECVKVLMRHKADPSFKDSDGDTPMHDAITQQCSFEIIEAVLGSPKARHEENNSKGFNVLQWAVMKNAGPAVNVIIEKNKSVVNEQMSEGFTALHIAAANDHVEIASALIRKGECNINATDKDKRTPLIICVSQGCEVNAQDNSGNTALHVAQMKKSLPGLIQMKQEDKNVGTKIICALLEAKADLYIKNKEGRTPLDLMEDETIKHFMIIKEDVTKLLGRITVPNIKPENRKIKPMETASLQLKPAGKHRKQEIEKSDVKQTLSLSSSVTKVREYTVQGVLSVFHISLGKSGRLWASDLNGYLVQTDLQGKKLQKIQTSGEDEGYHTVTQDGDLIYTDKHNQVINRITQDNTITEFIKTGDWVPLSIHSSHINGDILVGMTKDGEAKVTRYNKTGTAIQNIQRDNNGQALYSVPRYITKNINDDVCVSDYNKDAVVVVNKSGQHRFSYTGQGSVLHPYGICTDVFGHILVCDTYGKTVHLLDQNGQFLSLLLSPQQASGQICSVCVDDEKNMWVGQLNRKVKVFKYLE</sequence>
<dbReference type="GO" id="GO:0008270">
    <property type="term" value="F:zinc ion binding"/>
    <property type="evidence" value="ECO:0007669"/>
    <property type="project" value="UniProtKB-KW"/>
</dbReference>
<evidence type="ECO:0000256" key="7">
    <source>
        <dbReference type="ARBA" id="ARBA00022723"/>
    </source>
</evidence>
<dbReference type="InterPro" id="IPR011042">
    <property type="entry name" value="6-blade_b-propeller_TolB-like"/>
</dbReference>
<gene>
    <name evidence="12" type="ORF">CGI_10006635</name>
</gene>
<dbReference type="PANTHER" id="PTHR24202">
    <property type="entry name" value="E3 UBIQUITIN-PROTEIN LIGASE MIB2"/>
    <property type="match status" value="1"/>
</dbReference>
<dbReference type="UniPathway" id="UPA00143"/>
<evidence type="ECO:0000256" key="9">
    <source>
        <dbReference type="ARBA" id="ARBA00022771"/>
    </source>
</evidence>
<dbReference type="Gene3D" id="2.30.30.40">
    <property type="entry name" value="SH3 Domains"/>
    <property type="match status" value="2"/>
</dbReference>
<evidence type="ECO:0000256" key="5">
    <source>
        <dbReference type="ARBA" id="ARBA00022490"/>
    </source>
</evidence>
<dbReference type="InterPro" id="IPR040847">
    <property type="entry name" value="SH3_15"/>
</dbReference>
<dbReference type="EC" id="2.3.2.27" evidence="4"/>
<comment type="pathway">
    <text evidence="3">Protein modification; protein ubiquitination.</text>
</comment>
<evidence type="ECO:0000256" key="1">
    <source>
        <dbReference type="ARBA" id="ARBA00000900"/>
    </source>
</evidence>
<dbReference type="SUPFAM" id="SSF101898">
    <property type="entry name" value="NHL repeat"/>
    <property type="match status" value="1"/>
</dbReference>
<dbReference type="GO" id="GO:0005737">
    <property type="term" value="C:cytoplasm"/>
    <property type="evidence" value="ECO:0007669"/>
    <property type="project" value="UniProtKB-SubCell"/>
</dbReference>
<dbReference type="Gene3D" id="2.120.10.30">
    <property type="entry name" value="TolB, C-terminal domain"/>
    <property type="match status" value="1"/>
</dbReference>
<comment type="catalytic activity">
    <reaction evidence="1">
        <text>S-ubiquitinyl-[E2 ubiquitin-conjugating enzyme]-L-cysteine + [acceptor protein]-L-lysine = [E2 ubiquitin-conjugating enzyme]-L-cysteine + N(6)-ubiquitinyl-[acceptor protein]-L-lysine.</text>
        <dbReference type="EC" id="2.3.2.27"/>
    </reaction>
</comment>
<keyword evidence="6" id="KW-0808">Transferase</keyword>
<dbReference type="SMART" id="SM00248">
    <property type="entry name" value="ANK"/>
    <property type="match status" value="7"/>
</dbReference>
<proteinExistence type="predicted"/>
<dbReference type="Pfam" id="PF06701">
    <property type="entry name" value="MIB_HERC2"/>
    <property type="match status" value="2"/>
</dbReference>
<dbReference type="GO" id="GO:0061630">
    <property type="term" value="F:ubiquitin protein ligase activity"/>
    <property type="evidence" value="ECO:0007669"/>
    <property type="project" value="UniProtKB-EC"/>
</dbReference>
<keyword evidence="10" id="KW-0833">Ubl conjugation pathway</keyword>
<keyword evidence="8" id="KW-0677">Repeat</keyword>
<keyword evidence="5" id="KW-0963">Cytoplasm</keyword>
<evidence type="ECO:0000256" key="4">
    <source>
        <dbReference type="ARBA" id="ARBA00012483"/>
    </source>
</evidence>
<evidence type="ECO:0000256" key="11">
    <source>
        <dbReference type="ARBA" id="ARBA00022833"/>
    </source>
</evidence>
<evidence type="ECO:0000256" key="2">
    <source>
        <dbReference type="ARBA" id="ARBA00004496"/>
    </source>
</evidence>
<dbReference type="InterPro" id="IPR037252">
    <property type="entry name" value="Mib_Herc2_sf"/>
</dbReference>
<dbReference type="InterPro" id="IPR043145">
    <property type="entry name" value="Znf_ZZ_sf"/>
</dbReference>
<evidence type="ECO:0000256" key="10">
    <source>
        <dbReference type="ARBA" id="ARBA00022786"/>
    </source>
</evidence>
<accession>K1QZS0</accession>
<dbReference type="HOGENOM" id="CLU_276378_0_0_1"/>
<dbReference type="SUPFAM" id="SSF159034">
    <property type="entry name" value="Mib/herc2 domain-like"/>
    <property type="match status" value="2"/>
</dbReference>
<dbReference type="Gene3D" id="1.25.40.20">
    <property type="entry name" value="Ankyrin repeat-containing domain"/>
    <property type="match status" value="3"/>
</dbReference>
<comment type="subcellular location">
    <subcellularLocation>
        <location evidence="2">Cytoplasm</location>
    </subcellularLocation>
</comment>
<dbReference type="PROSITE" id="PS51416">
    <property type="entry name" value="MIB_HERC2"/>
    <property type="match status" value="2"/>
</dbReference>
<protein>
    <recommendedName>
        <fullName evidence="4">RING-type E3 ubiquitin transferase</fullName>
        <ecNumber evidence="4">2.3.2.27</ecNumber>
    </recommendedName>
</protein>
<organism evidence="12">
    <name type="scientific">Magallana gigas</name>
    <name type="common">Pacific oyster</name>
    <name type="synonym">Crassostrea gigas</name>
    <dbReference type="NCBI Taxonomy" id="29159"/>
    <lineage>
        <taxon>Eukaryota</taxon>
        <taxon>Metazoa</taxon>
        <taxon>Spiralia</taxon>
        <taxon>Lophotrochozoa</taxon>
        <taxon>Mollusca</taxon>
        <taxon>Bivalvia</taxon>
        <taxon>Autobranchia</taxon>
        <taxon>Pteriomorphia</taxon>
        <taxon>Ostreida</taxon>
        <taxon>Ostreoidea</taxon>
        <taxon>Ostreidae</taxon>
        <taxon>Magallana</taxon>
    </lineage>
</organism>
<dbReference type="PROSITE" id="PS01357">
    <property type="entry name" value="ZF_ZZ_1"/>
    <property type="match status" value="1"/>
</dbReference>
<dbReference type="InterPro" id="IPR002110">
    <property type="entry name" value="Ankyrin_rpt"/>
</dbReference>
<keyword evidence="7" id="KW-0479">Metal-binding</keyword>
<evidence type="ECO:0000313" key="12">
    <source>
        <dbReference type="EMBL" id="EKC39158.1"/>
    </source>
</evidence>
<dbReference type="Pfam" id="PF00023">
    <property type="entry name" value="Ank"/>
    <property type="match status" value="1"/>
</dbReference>
<dbReference type="GO" id="GO:0016567">
    <property type="term" value="P:protein ubiquitination"/>
    <property type="evidence" value="ECO:0007669"/>
    <property type="project" value="UniProtKB-UniPathway"/>
</dbReference>
<dbReference type="InParanoid" id="K1QZS0"/>
<dbReference type="Pfam" id="PF00569">
    <property type="entry name" value="ZZ"/>
    <property type="match status" value="1"/>
</dbReference>
<dbReference type="Pfam" id="PF18346">
    <property type="entry name" value="SH3_15"/>
    <property type="match status" value="2"/>
</dbReference>